<comment type="similarity">
    <text evidence="7">Belongs to the ubiquitin-conjugating enzyme family.</text>
</comment>
<dbReference type="PROSITE" id="PS50127">
    <property type="entry name" value="UBC_2"/>
    <property type="match status" value="1"/>
</dbReference>
<evidence type="ECO:0000256" key="5">
    <source>
        <dbReference type="ARBA" id="ARBA00022840"/>
    </source>
</evidence>
<dbReference type="RefSeq" id="XP_025358022.1">
    <property type="nucleotide sequence ID" value="XM_025498303.1"/>
</dbReference>
<dbReference type="SMART" id="SM00212">
    <property type="entry name" value="UBCc"/>
    <property type="match status" value="1"/>
</dbReference>
<dbReference type="GeneID" id="37020084"/>
<organism evidence="9 10">
    <name type="scientific">Meira miltonrushii</name>
    <dbReference type="NCBI Taxonomy" id="1280837"/>
    <lineage>
        <taxon>Eukaryota</taxon>
        <taxon>Fungi</taxon>
        <taxon>Dikarya</taxon>
        <taxon>Basidiomycota</taxon>
        <taxon>Ustilaginomycotina</taxon>
        <taxon>Exobasidiomycetes</taxon>
        <taxon>Exobasidiales</taxon>
        <taxon>Brachybasidiaceae</taxon>
        <taxon>Meira</taxon>
    </lineage>
</organism>
<sequence>MIATPALRRLTREVVKLQKSPPDGIGIEVGEQDILDIDGWIQGPAGTPYADGFFKVNFQFIGTDFPAGPPKCSMRTKIFHPNIHANGEICVSTLKKDWNPSYGIEHILTVIKCLLISPNPDSALDPEAASLLQEAYEEYASTASIWTRIHASYRPGCMPETINVRPSVSSSRSFEQPSGSKKMEVEEVNITMENALGAAAQPLARSGSTNANLHHKASFDLQGVRAGATLQQQQCVSPNRSANSISAATILQSGTAAAAAAASAAAMTAAMTAGMNKVSLQDSTLIPASKMSIFDQHEIKSSFARKRVPVVRRGIKRL</sequence>
<keyword evidence="5 7" id="KW-0067">ATP-binding</keyword>
<evidence type="ECO:0000256" key="6">
    <source>
        <dbReference type="PROSITE-ProRule" id="PRU10133"/>
    </source>
</evidence>
<gene>
    <name evidence="9" type="ORF">FA14DRAFT_159636</name>
</gene>
<dbReference type="EC" id="2.3.2.23" evidence="1"/>
<keyword evidence="10" id="KW-1185">Reference proteome</keyword>
<dbReference type="PANTHER" id="PTHR24067">
    <property type="entry name" value="UBIQUITIN-CONJUGATING ENZYME E2"/>
    <property type="match status" value="1"/>
</dbReference>
<dbReference type="STRING" id="1280837.A0A316VJP1"/>
<dbReference type="CDD" id="cd23804">
    <property type="entry name" value="UBCc_UBE2S"/>
    <property type="match status" value="1"/>
</dbReference>
<dbReference type="AlphaFoldDB" id="A0A316VJP1"/>
<dbReference type="InterPro" id="IPR050113">
    <property type="entry name" value="Ub_conjugating_enzyme"/>
</dbReference>
<feature type="domain" description="UBC core" evidence="8">
    <location>
        <begin position="5"/>
        <end position="152"/>
    </location>
</feature>
<dbReference type="SUPFAM" id="SSF54495">
    <property type="entry name" value="UBC-like"/>
    <property type="match status" value="1"/>
</dbReference>
<evidence type="ECO:0000256" key="3">
    <source>
        <dbReference type="ARBA" id="ARBA00022741"/>
    </source>
</evidence>
<evidence type="ECO:0000256" key="7">
    <source>
        <dbReference type="RuleBase" id="RU362109"/>
    </source>
</evidence>
<dbReference type="PROSITE" id="PS00183">
    <property type="entry name" value="UBC_1"/>
    <property type="match status" value="1"/>
</dbReference>
<name>A0A316VJP1_9BASI</name>
<dbReference type="FunFam" id="3.10.110.10:FF:000031">
    <property type="entry name" value="Ubiquitin-conjugating enzyme E2 22"/>
    <property type="match status" value="1"/>
</dbReference>
<dbReference type="InterPro" id="IPR016135">
    <property type="entry name" value="UBQ-conjugating_enzyme/RWD"/>
</dbReference>
<dbReference type="InterPro" id="IPR000608">
    <property type="entry name" value="UBC"/>
</dbReference>
<keyword evidence="2" id="KW-0808">Transferase</keyword>
<keyword evidence="4 7" id="KW-0833">Ubl conjugation pathway</keyword>
<evidence type="ECO:0000259" key="8">
    <source>
        <dbReference type="PROSITE" id="PS50127"/>
    </source>
</evidence>
<dbReference type="GO" id="GO:0005524">
    <property type="term" value="F:ATP binding"/>
    <property type="evidence" value="ECO:0007669"/>
    <property type="project" value="UniProtKB-UniRule"/>
</dbReference>
<dbReference type="Proteomes" id="UP000245771">
    <property type="component" value="Unassembled WGS sequence"/>
</dbReference>
<keyword evidence="3 7" id="KW-0547">Nucleotide-binding</keyword>
<evidence type="ECO:0000313" key="10">
    <source>
        <dbReference type="Proteomes" id="UP000245771"/>
    </source>
</evidence>
<evidence type="ECO:0000256" key="1">
    <source>
        <dbReference type="ARBA" id="ARBA00012486"/>
    </source>
</evidence>
<evidence type="ECO:0000256" key="2">
    <source>
        <dbReference type="ARBA" id="ARBA00022679"/>
    </source>
</evidence>
<accession>A0A316VJP1</accession>
<protein>
    <recommendedName>
        <fullName evidence="1">E2 ubiquitin-conjugating enzyme</fullName>
        <ecNumber evidence="1">2.3.2.23</ecNumber>
    </recommendedName>
</protein>
<dbReference type="OrthoDB" id="10069349at2759"/>
<reference evidence="9 10" key="1">
    <citation type="journal article" date="2018" name="Mol. Biol. Evol.">
        <title>Broad Genomic Sampling Reveals a Smut Pathogenic Ancestry of the Fungal Clade Ustilaginomycotina.</title>
        <authorList>
            <person name="Kijpornyongpan T."/>
            <person name="Mondo S.J."/>
            <person name="Barry K."/>
            <person name="Sandor L."/>
            <person name="Lee J."/>
            <person name="Lipzen A."/>
            <person name="Pangilinan J."/>
            <person name="LaButti K."/>
            <person name="Hainaut M."/>
            <person name="Henrissat B."/>
            <person name="Grigoriev I.V."/>
            <person name="Spatafora J.W."/>
            <person name="Aime M.C."/>
        </authorList>
    </citation>
    <scope>NUCLEOTIDE SEQUENCE [LARGE SCALE GENOMIC DNA]</scope>
    <source>
        <strain evidence="9 10">MCA 3882</strain>
    </source>
</reference>
<evidence type="ECO:0000256" key="4">
    <source>
        <dbReference type="ARBA" id="ARBA00022786"/>
    </source>
</evidence>
<dbReference type="InterPro" id="IPR023313">
    <property type="entry name" value="UBQ-conjugating_AS"/>
</dbReference>
<dbReference type="Gene3D" id="3.10.110.10">
    <property type="entry name" value="Ubiquitin Conjugating Enzyme"/>
    <property type="match status" value="1"/>
</dbReference>
<proteinExistence type="inferred from homology"/>
<dbReference type="Pfam" id="PF00179">
    <property type="entry name" value="UQ_con"/>
    <property type="match status" value="1"/>
</dbReference>
<feature type="active site" description="Glycyl thioester intermediate" evidence="6">
    <location>
        <position position="90"/>
    </location>
</feature>
<evidence type="ECO:0000313" key="9">
    <source>
        <dbReference type="EMBL" id="PWN37720.1"/>
    </source>
</evidence>
<dbReference type="GO" id="GO:0061631">
    <property type="term" value="F:ubiquitin conjugating enzyme activity"/>
    <property type="evidence" value="ECO:0007669"/>
    <property type="project" value="UniProtKB-EC"/>
</dbReference>
<dbReference type="EMBL" id="KZ819602">
    <property type="protein sequence ID" value="PWN37720.1"/>
    <property type="molecule type" value="Genomic_DNA"/>
</dbReference>
<dbReference type="InParanoid" id="A0A316VJP1"/>